<dbReference type="AlphaFoldDB" id="V6L2M0"/>
<dbReference type="STRING" id="1352936.M878_05810"/>
<sequence length="142" mass="14652">MSIALDAIQSKRRVERVMEAATALLDRYATHPDPGDRATAFFELVRRNLTPEIALVHSGRALGTDGLVGVAGTEAVPPLPAGGQRGEVAFRAALTGEDGVIGSVAAYYTPPGALGLTAEEWQSAMRLLVGILGLGLGGSATL</sequence>
<evidence type="ECO:0000313" key="1">
    <source>
        <dbReference type="EMBL" id="EST35469.1"/>
    </source>
</evidence>
<reference evidence="1 2" key="1">
    <citation type="journal article" date="2014" name="Genome Announc.">
        <title>Draft Genome Sequence of Streptomyces roseochromogenes subsp. oscitans DS 12.976, Producer of the Aminocoumarin Antibiotic Clorobiocin.</title>
        <authorList>
            <person name="Ruckert C."/>
            <person name="Kalinowski J."/>
            <person name="Heide L."/>
            <person name="Apel A.K."/>
        </authorList>
    </citation>
    <scope>NUCLEOTIDE SEQUENCE [LARGE SCALE GENOMIC DNA]</scope>
    <source>
        <strain evidence="1 2">DS 12.976</strain>
    </source>
</reference>
<dbReference type="PATRIC" id="fig|1352936.5.peg.1251"/>
<dbReference type="EMBL" id="AWQX01000051">
    <property type="protein sequence ID" value="EST35469.1"/>
    <property type="molecule type" value="Genomic_DNA"/>
</dbReference>
<proteinExistence type="predicted"/>
<gene>
    <name evidence="1" type="ORF">M878_05810</name>
</gene>
<protein>
    <recommendedName>
        <fullName evidence="3">GAF domain-containing protein</fullName>
    </recommendedName>
</protein>
<comment type="caution">
    <text evidence="1">The sequence shown here is derived from an EMBL/GenBank/DDBJ whole genome shotgun (WGS) entry which is preliminary data.</text>
</comment>
<name>V6L2M0_STRRC</name>
<evidence type="ECO:0000313" key="2">
    <source>
        <dbReference type="Proteomes" id="UP000017984"/>
    </source>
</evidence>
<accession>V6L2M0</accession>
<dbReference type="HOGENOM" id="CLU_1814777_0_0_11"/>
<organism evidence="1 2">
    <name type="scientific">Streptomyces roseochromogenus subsp. oscitans DS 12.976</name>
    <dbReference type="NCBI Taxonomy" id="1352936"/>
    <lineage>
        <taxon>Bacteria</taxon>
        <taxon>Bacillati</taxon>
        <taxon>Actinomycetota</taxon>
        <taxon>Actinomycetes</taxon>
        <taxon>Kitasatosporales</taxon>
        <taxon>Streptomycetaceae</taxon>
        <taxon>Streptomyces</taxon>
    </lineage>
</organism>
<keyword evidence="2" id="KW-1185">Reference proteome</keyword>
<dbReference type="Proteomes" id="UP000017984">
    <property type="component" value="Chromosome"/>
</dbReference>
<evidence type="ECO:0008006" key="3">
    <source>
        <dbReference type="Google" id="ProtNLM"/>
    </source>
</evidence>